<feature type="domain" description="C2H2-type" evidence="3">
    <location>
        <begin position="108"/>
        <end position="135"/>
    </location>
</feature>
<feature type="compositionally biased region" description="Low complexity" evidence="2">
    <location>
        <begin position="271"/>
        <end position="281"/>
    </location>
</feature>
<dbReference type="Proteomes" id="UP000193467">
    <property type="component" value="Unassembled WGS sequence"/>
</dbReference>
<dbReference type="PROSITE" id="PS50157">
    <property type="entry name" value="ZINC_FINGER_C2H2_2"/>
    <property type="match status" value="1"/>
</dbReference>
<evidence type="ECO:0000256" key="1">
    <source>
        <dbReference type="PROSITE-ProRule" id="PRU00042"/>
    </source>
</evidence>
<evidence type="ECO:0000313" key="5">
    <source>
        <dbReference type="Proteomes" id="UP000193467"/>
    </source>
</evidence>
<accession>A0A1Y2G0W1</accession>
<keyword evidence="5" id="KW-1185">Reference proteome</keyword>
<comment type="caution">
    <text evidence="4">The sequence shown here is derived from an EMBL/GenBank/DDBJ whole genome shotgun (WGS) entry which is preliminary data.</text>
</comment>
<feature type="region of interest" description="Disordered" evidence="2">
    <location>
        <begin position="36"/>
        <end position="105"/>
    </location>
</feature>
<dbReference type="GO" id="GO:0008270">
    <property type="term" value="F:zinc ion binding"/>
    <property type="evidence" value="ECO:0007669"/>
    <property type="project" value="UniProtKB-KW"/>
</dbReference>
<feature type="compositionally biased region" description="Acidic residues" evidence="2">
    <location>
        <begin position="222"/>
        <end position="239"/>
    </location>
</feature>
<keyword evidence="1" id="KW-0479">Metal-binding</keyword>
<feature type="compositionally biased region" description="Low complexity" evidence="2">
    <location>
        <begin position="55"/>
        <end position="65"/>
    </location>
</feature>
<feature type="compositionally biased region" description="Basic residues" evidence="2">
    <location>
        <begin position="43"/>
        <end position="54"/>
    </location>
</feature>
<feature type="compositionally biased region" description="Polar residues" evidence="2">
    <location>
        <begin position="200"/>
        <end position="220"/>
    </location>
</feature>
<dbReference type="InParanoid" id="A0A1Y2G0W1"/>
<dbReference type="InterPro" id="IPR013087">
    <property type="entry name" value="Znf_C2H2_type"/>
</dbReference>
<dbReference type="AlphaFoldDB" id="A0A1Y2G0W1"/>
<keyword evidence="1" id="KW-0863">Zinc-finger</keyword>
<evidence type="ECO:0000256" key="2">
    <source>
        <dbReference type="SAM" id="MobiDB-lite"/>
    </source>
</evidence>
<proteinExistence type="predicted"/>
<evidence type="ECO:0000313" key="4">
    <source>
        <dbReference type="EMBL" id="ORY90220.1"/>
    </source>
</evidence>
<protein>
    <recommendedName>
        <fullName evidence="3">C2H2-type domain-containing protein</fullName>
    </recommendedName>
</protein>
<feature type="region of interest" description="Disordered" evidence="2">
    <location>
        <begin position="200"/>
        <end position="316"/>
    </location>
</feature>
<dbReference type="PROSITE" id="PS00028">
    <property type="entry name" value="ZINC_FINGER_C2H2_1"/>
    <property type="match status" value="1"/>
</dbReference>
<dbReference type="EMBL" id="MCGR01000004">
    <property type="protein sequence ID" value="ORY90220.1"/>
    <property type="molecule type" value="Genomic_DNA"/>
</dbReference>
<dbReference type="OrthoDB" id="2525897at2759"/>
<evidence type="ECO:0000259" key="3">
    <source>
        <dbReference type="PROSITE" id="PS50157"/>
    </source>
</evidence>
<dbReference type="STRING" id="106004.A0A1Y2G0W1"/>
<organism evidence="4 5">
    <name type="scientific">Leucosporidium creatinivorum</name>
    <dbReference type="NCBI Taxonomy" id="106004"/>
    <lineage>
        <taxon>Eukaryota</taxon>
        <taxon>Fungi</taxon>
        <taxon>Dikarya</taxon>
        <taxon>Basidiomycota</taxon>
        <taxon>Pucciniomycotina</taxon>
        <taxon>Microbotryomycetes</taxon>
        <taxon>Leucosporidiales</taxon>
        <taxon>Leucosporidium</taxon>
    </lineage>
</organism>
<reference evidence="4 5" key="1">
    <citation type="submission" date="2016-07" db="EMBL/GenBank/DDBJ databases">
        <title>Pervasive Adenine N6-methylation of Active Genes in Fungi.</title>
        <authorList>
            <consortium name="DOE Joint Genome Institute"/>
            <person name="Mondo S.J."/>
            <person name="Dannebaum R.O."/>
            <person name="Kuo R.C."/>
            <person name="Labutti K."/>
            <person name="Haridas S."/>
            <person name="Kuo A."/>
            <person name="Salamov A."/>
            <person name="Ahrendt S.R."/>
            <person name="Lipzen A."/>
            <person name="Sullivan W."/>
            <person name="Andreopoulos W.B."/>
            <person name="Clum A."/>
            <person name="Lindquist E."/>
            <person name="Daum C."/>
            <person name="Ramamoorthy G.K."/>
            <person name="Gryganskyi A."/>
            <person name="Culley D."/>
            <person name="Magnuson J.K."/>
            <person name="James T.Y."/>
            <person name="O'Malley M.A."/>
            <person name="Stajich J.E."/>
            <person name="Spatafora J.W."/>
            <person name="Visel A."/>
            <person name="Grigoriev I.V."/>
        </authorList>
    </citation>
    <scope>NUCLEOTIDE SEQUENCE [LARGE SCALE GENOMIC DNA]</scope>
    <source>
        <strain evidence="4 5">62-1032</strain>
    </source>
</reference>
<gene>
    <name evidence="4" type="ORF">BCR35DRAFT_299806</name>
</gene>
<keyword evidence="1" id="KW-0862">Zinc</keyword>
<sequence>MSSYGTRGKSATQASSPVAIHNASLTPADSVLFGTSLSSSVGKSKKSSLVKSRRLSSTSSPRPGSALSLPVSSGFPGGRARSGSTTVGDDDEEGEIKPGSRKPRGETYACEKCNKLYAHERCLVKHRWEHTAHWKEASKLLLSKHQQVQLLEAAAILKAASSGSSLPEEKGYWPAAVSPPTSGLLGSPLLNIDSLTSPRFQNSPHLHQSPSFHSPAFSTTELDSETALDEADEDEEDTGESVSTPDDGLDDGMFDLDLGGSSGMELEVEASEASSESGRSRSAGHDSGFGSLKENGGMQGQPPMGFFHAGKGSTRV</sequence>
<name>A0A1Y2G0W1_9BASI</name>